<reference evidence="3 4" key="1">
    <citation type="submission" date="2012-01" db="EMBL/GenBank/DDBJ databases">
        <title>Improved High-Quality Draft sequence of Metallosphaera yellowstonensis MK1.</title>
        <authorList>
            <consortium name="US DOE Joint Genome Institute"/>
            <person name="Lucas S."/>
            <person name="Han J."/>
            <person name="Cheng J.-F."/>
            <person name="Goodwin L."/>
            <person name="Pitluck S."/>
            <person name="Peters L."/>
            <person name="Teshima H."/>
            <person name="Detter J.C."/>
            <person name="Han C."/>
            <person name="Tapia R."/>
            <person name="Land M."/>
            <person name="Hauser L."/>
            <person name="Kyrpides N."/>
            <person name="Kozubal M."/>
            <person name="Macur R.E."/>
            <person name="Jay Z."/>
            <person name="Inskeep W."/>
            <person name="Woyke T."/>
        </authorList>
    </citation>
    <scope>NUCLEOTIDE SEQUENCE [LARGE SCALE GENOMIC DNA]</scope>
    <source>
        <strain evidence="3 4">MK1</strain>
    </source>
</reference>
<dbReference type="GO" id="GO:0004077">
    <property type="term" value="F:biotin--[biotin carboxyl-carrier protein] ligase activity"/>
    <property type="evidence" value="ECO:0007669"/>
    <property type="project" value="InterPro"/>
</dbReference>
<dbReference type="PROSITE" id="PS51733">
    <property type="entry name" value="BPL_LPL_CATALYTIC"/>
    <property type="match status" value="1"/>
</dbReference>
<accession>H2C960</accession>
<dbReference type="InterPro" id="IPR004143">
    <property type="entry name" value="BPL_LPL_catalytic"/>
</dbReference>
<dbReference type="GO" id="GO:0005737">
    <property type="term" value="C:cytoplasm"/>
    <property type="evidence" value="ECO:0007669"/>
    <property type="project" value="TreeGrafter"/>
</dbReference>
<name>H2C960_9CREN</name>
<dbReference type="SUPFAM" id="SSF55681">
    <property type="entry name" value="Class II aaRS and biotin synthetases"/>
    <property type="match status" value="1"/>
</dbReference>
<organism evidence="3 4">
    <name type="scientific">Metallosphaera yellowstonensis MK1</name>
    <dbReference type="NCBI Taxonomy" id="671065"/>
    <lineage>
        <taxon>Archaea</taxon>
        <taxon>Thermoproteota</taxon>
        <taxon>Thermoprotei</taxon>
        <taxon>Sulfolobales</taxon>
        <taxon>Sulfolobaceae</taxon>
        <taxon>Metallosphaera</taxon>
    </lineage>
</organism>
<dbReference type="HOGENOM" id="CLU_051096_3_0_2"/>
<protein>
    <submittedName>
        <fullName evidence="3">BirA, biotin-(Acetyl-CoA-carboxylase) ligase</fullName>
    </submittedName>
</protein>
<sequence>MQRIKLDVVTSTQDLAEAIHHMIPGDFVVTAEEQTRARGRYGRDWYSPRGGLWVTYVKKGFGVEEINVWTLRVSLAIRASISNYVEAMIRWPNDLVVNDKKISGVLLEALVEGNCATGFIGFGVNTNVEAFPPEIKATSILLETGKKVDNDQLLWEILREVEKYASLDQVRVIEELNKFLSIKEREVVIRGRDWEKTCTSLFVDKFGRLVTECGIFEVEDVLRLESK</sequence>
<dbReference type="AlphaFoldDB" id="H2C960"/>
<evidence type="ECO:0000313" key="4">
    <source>
        <dbReference type="Proteomes" id="UP000003980"/>
    </source>
</evidence>
<dbReference type="InterPro" id="IPR045864">
    <property type="entry name" value="aa-tRNA-synth_II/BPL/LPL"/>
</dbReference>
<keyword evidence="4" id="KW-1185">Reference proteome</keyword>
<evidence type="ECO:0000313" key="3">
    <source>
        <dbReference type="EMBL" id="EHP68686.1"/>
    </source>
</evidence>
<evidence type="ECO:0000256" key="1">
    <source>
        <dbReference type="ARBA" id="ARBA00022598"/>
    </source>
</evidence>
<dbReference type="Pfam" id="PF03099">
    <property type="entry name" value="BPL_LplA_LipB"/>
    <property type="match status" value="1"/>
</dbReference>
<dbReference type="Gene3D" id="3.30.930.10">
    <property type="entry name" value="Bira Bifunctional Protein, Domain 2"/>
    <property type="match status" value="1"/>
</dbReference>
<evidence type="ECO:0000259" key="2">
    <source>
        <dbReference type="PROSITE" id="PS51733"/>
    </source>
</evidence>
<dbReference type="Proteomes" id="UP000003980">
    <property type="component" value="Unassembled WGS sequence"/>
</dbReference>
<proteinExistence type="predicted"/>
<dbReference type="STRING" id="671065.MetMK1DRAFT_00031310"/>
<dbReference type="RefSeq" id="WP_009075376.1">
    <property type="nucleotide sequence ID" value="NZ_JH597770.1"/>
</dbReference>
<feature type="domain" description="BPL/LPL catalytic" evidence="2">
    <location>
        <begin position="1"/>
        <end position="169"/>
    </location>
</feature>
<dbReference type="InterPro" id="IPR004408">
    <property type="entry name" value="Biotin_CoA_COase_ligase"/>
</dbReference>
<dbReference type="PANTHER" id="PTHR12835">
    <property type="entry name" value="BIOTIN PROTEIN LIGASE"/>
    <property type="match status" value="1"/>
</dbReference>
<keyword evidence="1 3" id="KW-0436">Ligase</keyword>
<dbReference type="OrthoDB" id="46252at2157"/>
<dbReference type="EMBL" id="JH597770">
    <property type="protein sequence ID" value="EHP68686.1"/>
    <property type="molecule type" value="Genomic_DNA"/>
</dbReference>
<dbReference type="PANTHER" id="PTHR12835:SF5">
    <property type="entry name" value="BIOTIN--PROTEIN LIGASE"/>
    <property type="match status" value="1"/>
</dbReference>
<gene>
    <name evidence="3" type="ORF">MetMK1DRAFT_00031310</name>
</gene>
<dbReference type="NCBIfam" id="TIGR00121">
    <property type="entry name" value="birA_ligase"/>
    <property type="match status" value="1"/>
</dbReference>
<dbReference type="CDD" id="cd16442">
    <property type="entry name" value="BPL"/>
    <property type="match status" value="1"/>
</dbReference>
<dbReference type="eggNOG" id="arCOG01940">
    <property type="taxonomic scope" value="Archaea"/>
</dbReference>